<keyword evidence="2 5" id="KW-0812">Transmembrane</keyword>
<dbReference type="GO" id="GO:0022857">
    <property type="term" value="F:transmembrane transporter activity"/>
    <property type="evidence" value="ECO:0007669"/>
    <property type="project" value="InterPro"/>
</dbReference>
<dbReference type="InterPro" id="IPR036259">
    <property type="entry name" value="MFS_trans_sf"/>
</dbReference>
<dbReference type="PANTHER" id="PTHR23502">
    <property type="entry name" value="MAJOR FACILITATOR SUPERFAMILY"/>
    <property type="match status" value="1"/>
</dbReference>
<feature type="transmembrane region" description="Helical" evidence="5">
    <location>
        <begin position="60"/>
        <end position="88"/>
    </location>
</feature>
<dbReference type="InterPro" id="IPR020846">
    <property type="entry name" value="MFS_dom"/>
</dbReference>
<feature type="transmembrane region" description="Helical" evidence="5">
    <location>
        <begin position="127"/>
        <end position="144"/>
    </location>
</feature>
<evidence type="ECO:0000313" key="7">
    <source>
        <dbReference type="EMBL" id="KAK3898367.1"/>
    </source>
</evidence>
<feature type="transmembrane region" description="Helical" evidence="5">
    <location>
        <begin position="219"/>
        <end position="238"/>
    </location>
</feature>
<keyword evidence="3 5" id="KW-1133">Transmembrane helix</keyword>
<evidence type="ECO:0000256" key="4">
    <source>
        <dbReference type="ARBA" id="ARBA00023136"/>
    </source>
</evidence>
<comment type="subcellular location">
    <subcellularLocation>
        <location evidence="1">Membrane</location>
        <topology evidence="1">Multi-pass membrane protein</topology>
    </subcellularLocation>
</comment>
<feature type="transmembrane region" description="Helical" evidence="5">
    <location>
        <begin position="187"/>
        <end position="207"/>
    </location>
</feature>
<dbReference type="Pfam" id="PF07690">
    <property type="entry name" value="MFS_1"/>
    <property type="match status" value="1"/>
</dbReference>
<organism evidence="7 8">
    <name type="scientific">Staphylotrichum tortipilum</name>
    <dbReference type="NCBI Taxonomy" id="2831512"/>
    <lineage>
        <taxon>Eukaryota</taxon>
        <taxon>Fungi</taxon>
        <taxon>Dikarya</taxon>
        <taxon>Ascomycota</taxon>
        <taxon>Pezizomycotina</taxon>
        <taxon>Sordariomycetes</taxon>
        <taxon>Sordariomycetidae</taxon>
        <taxon>Sordariales</taxon>
        <taxon>Chaetomiaceae</taxon>
        <taxon>Staphylotrichum</taxon>
    </lineage>
</organism>
<feature type="domain" description="Major facilitator superfamily (MFS) profile" evidence="6">
    <location>
        <begin position="62"/>
        <end position="522"/>
    </location>
</feature>
<feature type="transmembrane region" description="Helical" evidence="5">
    <location>
        <begin position="315"/>
        <end position="342"/>
    </location>
</feature>
<dbReference type="GO" id="GO:0005886">
    <property type="term" value="C:plasma membrane"/>
    <property type="evidence" value="ECO:0007669"/>
    <property type="project" value="TreeGrafter"/>
</dbReference>
<dbReference type="AlphaFoldDB" id="A0AAN6RP88"/>
<feature type="transmembrane region" description="Helical" evidence="5">
    <location>
        <begin position="496"/>
        <end position="517"/>
    </location>
</feature>
<dbReference type="PROSITE" id="PS50850">
    <property type="entry name" value="MFS"/>
    <property type="match status" value="1"/>
</dbReference>
<feature type="transmembrane region" description="Helical" evidence="5">
    <location>
        <begin position="100"/>
        <end position="121"/>
    </location>
</feature>
<feature type="transmembrane region" description="Helical" evidence="5">
    <location>
        <begin position="467"/>
        <end position="490"/>
    </location>
</feature>
<dbReference type="PANTHER" id="PTHR23502:SF181">
    <property type="entry name" value="MAJOR FACILITATOR SUPERFAMILY (MFS) PROFILE DOMAIN-CONTAINING PROTEIN"/>
    <property type="match status" value="1"/>
</dbReference>
<dbReference type="InterPro" id="IPR011701">
    <property type="entry name" value="MFS"/>
</dbReference>
<gene>
    <name evidence="7" type="ORF">C8A05DRAFT_19040</name>
</gene>
<proteinExistence type="predicted"/>
<feature type="transmembrane region" description="Helical" evidence="5">
    <location>
        <begin position="362"/>
        <end position="382"/>
    </location>
</feature>
<keyword evidence="8" id="KW-1185">Reference proteome</keyword>
<dbReference type="Gene3D" id="1.20.1250.20">
    <property type="entry name" value="MFS general substrate transporter like domains"/>
    <property type="match status" value="1"/>
</dbReference>
<evidence type="ECO:0000256" key="1">
    <source>
        <dbReference type="ARBA" id="ARBA00004141"/>
    </source>
</evidence>
<name>A0AAN6RP88_9PEZI</name>
<feature type="transmembrane region" description="Helical" evidence="5">
    <location>
        <begin position="402"/>
        <end position="422"/>
    </location>
</feature>
<accession>A0AAN6RP88</accession>
<evidence type="ECO:0000256" key="5">
    <source>
        <dbReference type="SAM" id="Phobius"/>
    </source>
</evidence>
<reference evidence="7" key="2">
    <citation type="submission" date="2023-05" db="EMBL/GenBank/DDBJ databases">
        <authorList>
            <consortium name="Lawrence Berkeley National Laboratory"/>
            <person name="Steindorff A."/>
            <person name="Hensen N."/>
            <person name="Bonometti L."/>
            <person name="Westerberg I."/>
            <person name="Brannstrom I.O."/>
            <person name="Guillou S."/>
            <person name="Cros-Aarteil S."/>
            <person name="Calhoun S."/>
            <person name="Haridas S."/>
            <person name="Kuo A."/>
            <person name="Mondo S."/>
            <person name="Pangilinan J."/>
            <person name="Riley R."/>
            <person name="Labutti K."/>
            <person name="Andreopoulos B."/>
            <person name="Lipzen A."/>
            <person name="Chen C."/>
            <person name="Yanf M."/>
            <person name="Daum C."/>
            <person name="Ng V."/>
            <person name="Clum A."/>
            <person name="Ohm R."/>
            <person name="Martin F."/>
            <person name="Silar P."/>
            <person name="Natvig D."/>
            <person name="Lalanne C."/>
            <person name="Gautier V."/>
            <person name="Ament-Velasquez S.L."/>
            <person name="Kruys A."/>
            <person name="Hutchinson M.I."/>
            <person name="Powell A.J."/>
            <person name="Barry K."/>
            <person name="Miller A.N."/>
            <person name="Grigoriev I.V."/>
            <person name="Debuchy R."/>
            <person name="Gladieux P."/>
            <person name="Thoren M.H."/>
            <person name="Johannesson H."/>
        </authorList>
    </citation>
    <scope>NUCLEOTIDE SEQUENCE</scope>
    <source>
        <strain evidence="7">CBS 103.79</strain>
    </source>
</reference>
<sequence length="532" mass="57318">MGASFESPVHAEVAAADHSLAAAGHGQAAPSSSKHHGLLLLPPPSDDPKDPLRWPQWLKVAALLSTALANFTANFAGAGLSVASQVLAMQFQRSSNDINGLLSFNLLFLGVGNLVWVPLAVKFGKRFVLLTSMAMHFAVLIWAAKATSYESLLAARCLSGLAGGAGESLVPGIVSDIFFLHERAAMMAGYTIFASGATAVGPLLASVMLQYSPGGYVDFIWLSTALSGFNVLVMFLFFPDSTYRRPDDAHTPTALPDSAGSEKAEAEDIERASEIAQSAGAQESYVLPKKMTTVWTSFFAVDHTVSLFKVFLRPLVLLLCPEVLFATLLYGIALAAQIILIFAFPSLLLAPPYLFTPLQVGLIQIAAVIGFVLACFTGGYLADVITARMIRRQGRVVPEQRLVSIIPGCFIAPVGCIIVAIACSRQLSWVAIAFGFGMVSFGSVYAPNIAITYVVESRPKQASEAIVAINVFKNLVSFLFVYEAVTWVAARGWLEVYMIIFMLVTLSMVLAIPFYFFGSRLRAMSAWLERFL</sequence>
<protein>
    <submittedName>
        <fullName evidence="7">Major facilitator superfamily domain-containing protein</fullName>
    </submittedName>
</protein>
<evidence type="ECO:0000256" key="3">
    <source>
        <dbReference type="ARBA" id="ARBA00022989"/>
    </source>
</evidence>
<dbReference type="Proteomes" id="UP001303889">
    <property type="component" value="Unassembled WGS sequence"/>
</dbReference>
<dbReference type="SUPFAM" id="SSF103473">
    <property type="entry name" value="MFS general substrate transporter"/>
    <property type="match status" value="1"/>
</dbReference>
<evidence type="ECO:0000256" key="2">
    <source>
        <dbReference type="ARBA" id="ARBA00022692"/>
    </source>
</evidence>
<evidence type="ECO:0000259" key="6">
    <source>
        <dbReference type="PROSITE" id="PS50850"/>
    </source>
</evidence>
<evidence type="ECO:0000313" key="8">
    <source>
        <dbReference type="Proteomes" id="UP001303889"/>
    </source>
</evidence>
<keyword evidence="4 5" id="KW-0472">Membrane</keyword>
<dbReference type="EMBL" id="MU855949">
    <property type="protein sequence ID" value="KAK3898367.1"/>
    <property type="molecule type" value="Genomic_DNA"/>
</dbReference>
<comment type="caution">
    <text evidence="7">The sequence shown here is derived from an EMBL/GenBank/DDBJ whole genome shotgun (WGS) entry which is preliminary data.</text>
</comment>
<reference evidence="7" key="1">
    <citation type="journal article" date="2023" name="Mol. Phylogenet. Evol.">
        <title>Genome-scale phylogeny and comparative genomics of the fungal order Sordariales.</title>
        <authorList>
            <person name="Hensen N."/>
            <person name="Bonometti L."/>
            <person name="Westerberg I."/>
            <person name="Brannstrom I.O."/>
            <person name="Guillou S."/>
            <person name="Cros-Aarteil S."/>
            <person name="Calhoun S."/>
            <person name="Haridas S."/>
            <person name="Kuo A."/>
            <person name="Mondo S."/>
            <person name="Pangilinan J."/>
            <person name="Riley R."/>
            <person name="LaButti K."/>
            <person name="Andreopoulos B."/>
            <person name="Lipzen A."/>
            <person name="Chen C."/>
            <person name="Yan M."/>
            <person name="Daum C."/>
            <person name="Ng V."/>
            <person name="Clum A."/>
            <person name="Steindorff A."/>
            <person name="Ohm R.A."/>
            <person name="Martin F."/>
            <person name="Silar P."/>
            <person name="Natvig D.O."/>
            <person name="Lalanne C."/>
            <person name="Gautier V."/>
            <person name="Ament-Velasquez S.L."/>
            <person name="Kruys A."/>
            <person name="Hutchinson M.I."/>
            <person name="Powell A.J."/>
            <person name="Barry K."/>
            <person name="Miller A.N."/>
            <person name="Grigoriev I.V."/>
            <person name="Debuchy R."/>
            <person name="Gladieux P."/>
            <person name="Hiltunen Thoren M."/>
            <person name="Johannesson H."/>
        </authorList>
    </citation>
    <scope>NUCLEOTIDE SEQUENCE</scope>
    <source>
        <strain evidence="7">CBS 103.79</strain>
    </source>
</reference>
<feature type="transmembrane region" description="Helical" evidence="5">
    <location>
        <begin position="428"/>
        <end position="455"/>
    </location>
</feature>